<dbReference type="GeneID" id="8827067"/>
<evidence type="ECO:0000259" key="1">
    <source>
        <dbReference type="Pfam" id="PF01909"/>
    </source>
</evidence>
<reference evidence="2" key="1">
    <citation type="submission" date="2010-02" db="EMBL/GenBank/DDBJ databases">
        <title>Complete sequence of Aciduliprofundum boonei T469.</title>
        <authorList>
            <consortium name="US DOE Joint Genome Institute"/>
            <person name="Lucas S."/>
            <person name="Copeland A."/>
            <person name="Lapidus A."/>
            <person name="Cheng J.-F."/>
            <person name="Bruce D."/>
            <person name="Goodwin L."/>
            <person name="Pitluck S."/>
            <person name="Saunders E."/>
            <person name="Detter J.C."/>
            <person name="Han C."/>
            <person name="Tapia R."/>
            <person name="Land M."/>
            <person name="Hauser L."/>
            <person name="Kyrpides N."/>
            <person name="Mikhailova N."/>
            <person name="Flores G."/>
            <person name="Reysenbach A.-L."/>
            <person name="Woyke T."/>
        </authorList>
    </citation>
    <scope>NUCLEOTIDE SEQUENCE</scope>
    <source>
        <strain evidence="2">T469</strain>
    </source>
</reference>
<accession>B5IER7</accession>
<dbReference type="Proteomes" id="UP000001400">
    <property type="component" value="Chromosome"/>
</dbReference>
<dbReference type="AlphaFoldDB" id="B5IER7"/>
<evidence type="ECO:0000313" key="2">
    <source>
        <dbReference type="EMBL" id="ADD07943.1"/>
    </source>
</evidence>
<dbReference type="Gene3D" id="3.30.460.10">
    <property type="entry name" value="Beta Polymerase, domain 2"/>
    <property type="match status" value="1"/>
</dbReference>
<dbReference type="InterPro" id="IPR052548">
    <property type="entry name" value="Type_VII_TA_antitoxin"/>
</dbReference>
<dbReference type="HOGENOM" id="CLU_726844_0_0_2"/>
<dbReference type="InterPro" id="IPR043519">
    <property type="entry name" value="NT_sf"/>
</dbReference>
<dbReference type="Gene3D" id="1.20.120.330">
    <property type="entry name" value="Nucleotidyltransferases domain 2"/>
    <property type="match status" value="1"/>
</dbReference>
<proteinExistence type="predicted"/>
<gene>
    <name evidence="2" type="ordered locus">Aboo_0131</name>
</gene>
<dbReference type="PANTHER" id="PTHR33933">
    <property type="entry name" value="NUCLEOTIDYLTRANSFERASE"/>
    <property type="match status" value="1"/>
</dbReference>
<dbReference type="PANTHER" id="PTHR33933:SF1">
    <property type="entry name" value="PROTEIN ADENYLYLTRANSFERASE MNTA-RELATED"/>
    <property type="match status" value="1"/>
</dbReference>
<dbReference type="RefSeq" id="WP_008085092.1">
    <property type="nucleotide sequence ID" value="NC_013926.1"/>
</dbReference>
<dbReference type="InterPro" id="IPR002934">
    <property type="entry name" value="Polymerase_NTP_transf_dom"/>
</dbReference>
<dbReference type="KEGG" id="abi:Aboo_0131"/>
<keyword evidence="3" id="KW-1185">Reference proteome</keyword>
<dbReference type="OrthoDB" id="9287at2157"/>
<dbReference type="eggNOG" id="arCOG01204">
    <property type="taxonomic scope" value="Archaea"/>
</dbReference>
<dbReference type="eggNOG" id="arCOG02123">
    <property type="taxonomic scope" value="Archaea"/>
</dbReference>
<feature type="domain" description="Polymerase nucleotidyl transferase" evidence="1">
    <location>
        <begin position="15"/>
        <end position="74"/>
    </location>
</feature>
<name>B5IER7_ACIB4</name>
<dbReference type="Pfam" id="PF01909">
    <property type="entry name" value="NTP_transf_2"/>
    <property type="match status" value="1"/>
</dbReference>
<evidence type="ECO:0000313" key="3">
    <source>
        <dbReference type="Proteomes" id="UP000001400"/>
    </source>
</evidence>
<protein>
    <submittedName>
        <fullName evidence="2">DNA polymerase beta domain protein region</fullName>
    </submittedName>
</protein>
<dbReference type="GO" id="GO:0016779">
    <property type="term" value="F:nucleotidyltransferase activity"/>
    <property type="evidence" value="ECO:0007669"/>
    <property type="project" value="InterPro"/>
</dbReference>
<dbReference type="SUPFAM" id="SSF81301">
    <property type="entry name" value="Nucleotidyltransferase"/>
    <property type="match status" value="1"/>
</dbReference>
<sequence length="380" mass="44127">MDYEERLKIAKKWADLVVEKYGEMIKSIVLFGSLSRGVVSSKSDIDVVVIVDDPKQLPTGFLESMDNELERIKDEIDGHLLEIHPTYTLTEFWDNARMGNPVIYNIIKEGVALYDVGVFEPLQQLWLKGKIPHTKEAVDMQMKRAMEKIERAEVVKIMQIAEDCYYAIIDSAQALFMALGEDAPQPKKLYGEMMKNLVAPGILESQYAEWVKEIVELRDKIKRREIKEIKGEDVDLWIDRAKKIVGKMEELIEIKELGELSKIVLRTLEIMAKAVVEGLIKLGKEVPGYIIELAKIESTKEFIEKYEEIKIDELKREFKNAFIDSRKLDEGYMLVWNRLEELKNDIENKNFEKVERSEVLALREAVREMIRKIDKNTQKV</sequence>
<organism evidence="2 3">
    <name type="scientific">Aciduliprofundum boonei (strain DSM 19572 / T469)</name>
    <dbReference type="NCBI Taxonomy" id="439481"/>
    <lineage>
        <taxon>Archaea</taxon>
        <taxon>Methanobacteriati</taxon>
        <taxon>Thermoplasmatota</taxon>
        <taxon>DHVE2 group</taxon>
        <taxon>Candidatus Aciduliprofundum</taxon>
    </lineage>
</organism>
<dbReference type="EMBL" id="CP001941">
    <property type="protein sequence ID" value="ADD07943.1"/>
    <property type="molecule type" value="Genomic_DNA"/>
</dbReference>